<keyword evidence="2" id="KW-1185">Reference proteome</keyword>
<organism evidence="1 2">
    <name type="scientific">Prototheca wickerhamii</name>
    <dbReference type="NCBI Taxonomy" id="3111"/>
    <lineage>
        <taxon>Eukaryota</taxon>
        <taxon>Viridiplantae</taxon>
        <taxon>Chlorophyta</taxon>
        <taxon>core chlorophytes</taxon>
        <taxon>Trebouxiophyceae</taxon>
        <taxon>Chlorellales</taxon>
        <taxon>Chlorellaceae</taxon>
        <taxon>Prototheca</taxon>
    </lineage>
</organism>
<dbReference type="Proteomes" id="UP001255856">
    <property type="component" value="Unassembled WGS sequence"/>
</dbReference>
<evidence type="ECO:0000313" key="1">
    <source>
        <dbReference type="EMBL" id="KAK2080843.1"/>
    </source>
</evidence>
<proteinExistence type="predicted"/>
<comment type="caution">
    <text evidence="1">The sequence shown here is derived from an EMBL/GenBank/DDBJ whole genome shotgun (WGS) entry which is preliminary data.</text>
</comment>
<dbReference type="EMBL" id="JASFZW010000001">
    <property type="protein sequence ID" value="KAK2080843.1"/>
    <property type="molecule type" value="Genomic_DNA"/>
</dbReference>
<accession>A0AAD9IM05</accession>
<sequence>MNTVVELATARAERALLSQQAAVLDGILGVRDFYIHALSEGSGLPAPSRGCGSSLEPGLTPGQHTIVHCYCYASPEDRRAWPLPPLSPPDRAAFVALGVQGLARRWEEVMGRLAGLVEECDACPPTREALEVLKEAMSDGRTLCWRVGHYLPGRFAEVTGITCSALAAPAHWDSVLDALQLQPWQAERMTALSARLTADLHALRRERLQVLASAGGFGVPFPGLHDAAAKALGVYDSAWALEGLVERELRAYVAAAQVFFDMLEYLQCSRLFVHSRPFLPDLGCLAEAWSRRASAVALVEEQ</sequence>
<gene>
    <name evidence="1" type="ORF">QBZ16_000697</name>
</gene>
<reference evidence="1" key="1">
    <citation type="submission" date="2021-01" db="EMBL/GenBank/DDBJ databases">
        <authorList>
            <person name="Eckstrom K.M.E."/>
        </authorList>
    </citation>
    <scope>NUCLEOTIDE SEQUENCE</scope>
    <source>
        <strain evidence="1">UVCC 0001</strain>
    </source>
</reference>
<dbReference type="AlphaFoldDB" id="A0AAD9IM05"/>
<protein>
    <submittedName>
        <fullName evidence="1">Uncharacterized protein</fullName>
    </submittedName>
</protein>
<evidence type="ECO:0000313" key="2">
    <source>
        <dbReference type="Proteomes" id="UP001255856"/>
    </source>
</evidence>
<name>A0AAD9IM05_PROWI</name>